<dbReference type="AlphaFoldDB" id="A0A0N4YKZ0"/>
<dbReference type="STRING" id="27835.A0A0N4YKZ0"/>
<gene>
    <name evidence="3" type="ORF">NBR_LOCUS17740</name>
</gene>
<dbReference type="GO" id="GO:0006508">
    <property type="term" value="P:proteolysis"/>
    <property type="evidence" value="ECO:0007669"/>
    <property type="project" value="InterPro"/>
</dbReference>
<sequence length="347" mass="39783">MTAEGSIWNHRKSAYEKVLFFFDCGAQKTIIQEDVATKLGLPRQTTEICTMSGIGGHIEKFESHIVEARVSTVFGEELQFKFQTKPVITNGFPSVKLTSTDVNFLKANNICLANSKLRGEHQTPHILVGLDYFHELVIHPVNGERTPTGLHIAKTIFGPTVYGKGSIPQESAETTCYGLTAVCEPELDEKALLQRMFELEGLGISEAEYQSDEKVHKYLEQYSKRISFEGGHITAPFPLKDNVSELEDNYSIAIRRLHSLQTALTHNDEQRRWYCKIIEKYQQEGMIETIVVLSQKFRIIEYIRISTIFERSNSNVIRKSRFFEHSNSNTFENRVFSNVRIRIFDFE</sequence>
<dbReference type="Proteomes" id="UP000271162">
    <property type="component" value="Unassembled WGS sequence"/>
</dbReference>
<evidence type="ECO:0000256" key="1">
    <source>
        <dbReference type="ARBA" id="ARBA00022801"/>
    </source>
</evidence>
<feature type="domain" description="Peptidase A2" evidence="2">
    <location>
        <begin position="18"/>
        <end position="102"/>
    </location>
</feature>
<dbReference type="Pfam" id="PF13650">
    <property type="entry name" value="Asp_protease_2"/>
    <property type="match status" value="1"/>
</dbReference>
<dbReference type="PANTHER" id="PTHR47331:SF5">
    <property type="entry name" value="RIBONUCLEASE H"/>
    <property type="match status" value="1"/>
</dbReference>
<dbReference type="OMA" id="GCIREIQ"/>
<accession>A0A0N4YKZ0</accession>
<evidence type="ECO:0000313" key="3">
    <source>
        <dbReference type="EMBL" id="VDL81408.1"/>
    </source>
</evidence>
<dbReference type="SUPFAM" id="SSF50630">
    <property type="entry name" value="Acid proteases"/>
    <property type="match status" value="1"/>
</dbReference>
<proteinExistence type="predicted"/>
<evidence type="ECO:0000259" key="2">
    <source>
        <dbReference type="PROSITE" id="PS50175"/>
    </source>
</evidence>
<dbReference type="PROSITE" id="PS50175">
    <property type="entry name" value="ASP_PROT_RETROV"/>
    <property type="match status" value="1"/>
</dbReference>
<evidence type="ECO:0000313" key="4">
    <source>
        <dbReference type="Proteomes" id="UP000271162"/>
    </source>
</evidence>
<dbReference type="WBParaSite" id="NBR_0001773901-mRNA-1">
    <property type="protein sequence ID" value="NBR_0001773901-mRNA-1"/>
    <property type="gene ID" value="NBR_0001773901"/>
</dbReference>
<keyword evidence="4" id="KW-1185">Reference proteome</keyword>
<protein>
    <submittedName>
        <fullName evidence="5">Peptidase A2 domain-containing protein</fullName>
    </submittedName>
</protein>
<keyword evidence="1" id="KW-0378">Hydrolase</keyword>
<organism evidence="5">
    <name type="scientific">Nippostrongylus brasiliensis</name>
    <name type="common">Rat hookworm</name>
    <dbReference type="NCBI Taxonomy" id="27835"/>
    <lineage>
        <taxon>Eukaryota</taxon>
        <taxon>Metazoa</taxon>
        <taxon>Ecdysozoa</taxon>
        <taxon>Nematoda</taxon>
        <taxon>Chromadorea</taxon>
        <taxon>Rhabditida</taxon>
        <taxon>Rhabditina</taxon>
        <taxon>Rhabditomorpha</taxon>
        <taxon>Strongyloidea</taxon>
        <taxon>Heligmosomidae</taxon>
        <taxon>Nippostrongylus</taxon>
    </lineage>
</organism>
<dbReference type="InterPro" id="IPR021109">
    <property type="entry name" value="Peptidase_aspartic_dom_sf"/>
</dbReference>
<dbReference type="InterPro" id="IPR001995">
    <property type="entry name" value="Peptidase_A2_cat"/>
</dbReference>
<dbReference type="Gene3D" id="2.40.70.10">
    <property type="entry name" value="Acid Proteases"/>
    <property type="match status" value="1"/>
</dbReference>
<reference evidence="3 4" key="2">
    <citation type="submission" date="2018-11" db="EMBL/GenBank/DDBJ databases">
        <authorList>
            <consortium name="Pathogen Informatics"/>
        </authorList>
    </citation>
    <scope>NUCLEOTIDE SEQUENCE [LARGE SCALE GENOMIC DNA]</scope>
</reference>
<name>A0A0N4YKZ0_NIPBR</name>
<dbReference type="GO" id="GO:0004190">
    <property type="term" value="F:aspartic-type endopeptidase activity"/>
    <property type="evidence" value="ECO:0007669"/>
    <property type="project" value="InterPro"/>
</dbReference>
<reference evidence="5" key="1">
    <citation type="submission" date="2017-02" db="UniProtKB">
        <authorList>
            <consortium name="WormBaseParasite"/>
        </authorList>
    </citation>
    <scope>IDENTIFICATION</scope>
</reference>
<dbReference type="EMBL" id="UYSL01022941">
    <property type="protein sequence ID" value="VDL81408.1"/>
    <property type="molecule type" value="Genomic_DNA"/>
</dbReference>
<dbReference type="PANTHER" id="PTHR47331">
    <property type="entry name" value="PHD-TYPE DOMAIN-CONTAINING PROTEIN"/>
    <property type="match status" value="1"/>
</dbReference>
<evidence type="ECO:0000313" key="5">
    <source>
        <dbReference type="WBParaSite" id="NBR_0001773901-mRNA-1"/>
    </source>
</evidence>